<dbReference type="eggNOG" id="ENOG5031J04">
    <property type="taxonomic scope" value="Bacteria"/>
</dbReference>
<sequence length="248" mass="27105">MNESVADDVAALQAAWRCLGSAAGRDRPLAETEFDQESDGENPLWEIVRWMPADDWLGRWSPKPAFMPGDAETLMALVQRGLEMGALQQRFAWAIPSPSDLTWMVDLLAGRDVVEIGAGTGYWTWMLEQAGANVAAYDIHPPGEGNGYCTGGPYADIADGGPEAAREHPDRALLLSWPPRESDMASRALDAFEGELLFFAGELNPLVVADEAFFKRLATDWTPVSAAPGHVAWWGMKCVLAAWKRSVD</sequence>
<evidence type="ECO:0000313" key="1">
    <source>
        <dbReference type="EMBL" id="AEM89014.1"/>
    </source>
</evidence>
<evidence type="ECO:0000313" key="2">
    <source>
        <dbReference type="Proteomes" id="UP000008703"/>
    </source>
</evidence>
<geneLocation type="plasmid" evidence="1 2">
    <name>pSTRVI02</name>
</geneLocation>
<organism evidence="1 2">
    <name type="scientific">Streptomyces violaceusniger (strain Tu 4113)</name>
    <dbReference type="NCBI Taxonomy" id="653045"/>
    <lineage>
        <taxon>Bacteria</taxon>
        <taxon>Bacillati</taxon>
        <taxon>Actinomycetota</taxon>
        <taxon>Actinomycetes</taxon>
        <taxon>Kitasatosporales</taxon>
        <taxon>Streptomycetaceae</taxon>
        <taxon>Streptomyces</taxon>
        <taxon>Streptomyces violaceusniger group</taxon>
    </lineage>
</organism>
<dbReference type="KEGG" id="svl:Strvi_0241"/>
<dbReference type="AlphaFoldDB" id="G2PHL1"/>
<reference evidence="1" key="1">
    <citation type="submission" date="2011-08" db="EMBL/GenBank/DDBJ databases">
        <title>Complete sequence of plasmid 2 of Streptomyces violaceusniger Tu 4113.</title>
        <authorList>
            <consortium name="US DOE Joint Genome Institute"/>
            <person name="Lucas S."/>
            <person name="Han J."/>
            <person name="Lapidus A."/>
            <person name="Cheng J.-F."/>
            <person name="Goodwin L."/>
            <person name="Pitluck S."/>
            <person name="Peters L."/>
            <person name="Ivanova N."/>
            <person name="Daligault H."/>
            <person name="Detter J.C."/>
            <person name="Han C."/>
            <person name="Tapia R."/>
            <person name="Land M."/>
            <person name="Hauser L."/>
            <person name="Kyrpides N."/>
            <person name="Ivanova N."/>
            <person name="Pagani I."/>
            <person name="Hagen A."/>
            <person name="Katz L."/>
            <person name="Fiedler H.-P."/>
            <person name="Keasling J."/>
            <person name="Fortman J."/>
            <person name="Woyke T."/>
        </authorList>
    </citation>
    <scope>NUCLEOTIDE SEQUENCE [LARGE SCALE GENOMIC DNA]</scope>
    <source>
        <strain evidence="1">Tu 4113</strain>
        <plasmid evidence="1">pSTRVI02</plasmid>
    </source>
</reference>
<dbReference type="RefSeq" id="WP_014043949.1">
    <property type="nucleotide sequence ID" value="NC_015952.1"/>
</dbReference>
<dbReference type="Proteomes" id="UP000008703">
    <property type="component" value="Plasmid pSTRVI02"/>
</dbReference>
<dbReference type="PANTHER" id="PTHR39290:SF6">
    <property type="entry name" value="S-ADENOSYL-L-METHIONINE-DEPENDENT METHYLTRANSFERASES SUPERFAMILY PROTEIN"/>
    <property type="match status" value="1"/>
</dbReference>
<protein>
    <recommendedName>
        <fullName evidence="3">Methyltransferase type 11</fullName>
    </recommendedName>
</protein>
<dbReference type="SUPFAM" id="SSF53335">
    <property type="entry name" value="S-adenosyl-L-methionine-dependent methyltransferases"/>
    <property type="match status" value="1"/>
</dbReference>
<dbReference type="EMBL" id="CP002996">
    <property type="protein sequence ID" value="AEM89014.1"/>
    <property type="molecule type" value="Genomic_DNA"/>
</dbReference>
<proteinExistence type="predicted"/>
<dbReference type="HOGENOM" id="CLU_1119689_0_0_11"/>
<keyword evidence="2" id="KW-1185">Reference proteome</keyword>
<dbReference type="InterPro" id="IPR029063">
    <property type="entry name" value="SAM-dependent_MTases_sf"/>
</dbReference>
<gene>
    <name evidence="1" type="ORF">Strvi_0241</name>
</gene>
<keyword evidence="1" id="KW-0614">Plasmid</keyword>
<dbReference type="Gene3D" id="3.40.50.150">
    <property type="entry name" value="Vaccinia Virus protein VP39"/>
    <property type="match status" value="1"/>
</dbReference>
<evidence type="ECO:0008006" key="3">
    <source>
        <dbReference type="Google" id="ProtNLM"/>
    </source>
</evidence>
<dbReference type="PANTHER" id="PTHR39290">
    <property type="entry name" value="C3H1-TYPE DOMAIN-CONTAINING PROTEIN-RELATED"/>
    <property type="match status" value="1"/>
</dbReference>
<accession>G2PHL1</accession>
<name>G2PHL1_STRV4</name>